<dbReference type="STRING" id="5722.A2EZ10"/>
<accession>A2EZ10</accession>
<reference evidence="7" key="2">
    <citation type="journal article" date="2007" name="Science">
        <title>Draft genome sequence of the sexually transmitted pathogen Trichomonas vaginalis.</title>
        <authorList>
            <person name="Carlton J.M."/>
            <person name="Hirt R.P."/>
            <person name="Silva J.C."/>
            <person name="Delcher A.L."/>
            <person name="Schatz M."/>
            <person name="Zhao Q."/>
            <person name="Wortman J.R."/>
            <person name="Bidwell S.L."/>
            <person name="Alsmark U.C.M."/>
            <person name="Besteiro S."/>
            <person name="Sicheritz-Ponten T."/>
            <person name="Noel C.J."/>
            <person name="Dacks J.B."/>
            <person name="Foster P.G."/>
            <person name="Simillion C."/>
            <person name="Van de Peer Y."/>
            <person name="Miranda-Saavedra D."/>
            <person name="Barton G.J."/>
            <person name="Westrop G.D."/>
            <person name="Mueller S."/>
            <person name="Dessi D."/>
            <person name="Fiori P.L."/>
            <person name="Ren Q."/>
            <person name="Paulsen I."/>
            <person name="Zhang H."/>
            <person name="Bastida-Corcuera F.D."/>
            <person name="Simoes-Barbosa A."/>
            <person name="Brown M.T."/>
            <person name="Hayes R.D."/>
            <person name="Mukherjee M."/>
            <person name="Okumura C.Y."/>
            <person name="Schneider R."/>
            <person name="Smith A.J."/>
            <person name="Vanacova S."/>
            <person name="Villalvazo M."/>
            <person name="Haas B.J."/>
            <person name="Pertea M."/>
            <person name="Feldblyum T.V."/>
            <person name="Utterback T.R."/>
            <person name="Shu C.L."/>
            <person name="Osoegawa K."/>
            <person name="de Jong P.J."/>
            <person name="Hrdy I."/>
            <person name="Horvathova L."/>
            <person name="Zubacova Z."/>
            <person name="Dolezal P."/>
            <person name="Malik S.B."/>
            <person name="Logsdon J.M. Jr."/>
            <person name="Henze K."/>
            <person name="Gupta A."/>
            <person name="Wang C.C."/>
            <person name="Dunne R.L."/>
            <person name="Upcroft J.A."/>
            <person name="Upcroft P."/>
            <person name="White O."/>
            <person name="Salzberg S.L."/>
            <person name="Tang P."/>
            <person name="Chiu C.-H."/>
            <person name="Lee Y.-S."/>
            <person name="Embley T.M."/>
            <person name="Coombs G.H."/>
            <person name="Mottram J.C."/>
            <person name="Tachezy J."/>
            <person name="Fraser-Liggett C.M."/>
            <person name="Johnson P.J."/>
        </authorList>
    </citation>
    <scope>NUCLEOTIDE SEQUENCE [LARGE SCALE GENOMIC DNA]</scope>
    <source>
        <strain evidence="7">G3</strain>
    </source>
</reference>
<dbReference type="CDD" id="cd00167">
    <property type="entry name" value="SANT"/>
    <property type="match status" value="2"/>
</dbReference>
<evidence type="ECO:0000259" key="5">
    <source>
        <dbReference type="PROSITE" id="PS50090"/>
    </source>
</evidence>
<feature type="domain" description="HTH myb-type" evidence="6">
    <location>
        <begin position="69"/>
        <end position="117"/>
    </location>
</feature>
<dbReference type="InterPro" id="IPR009057">
    <property type="entry name" value="Homeodomain-like_sf"/>
</dbReference>
<reference evidence="7" key="1">
    <citation type="submission" date="2006-10" db="EMBL/GenBank/DDBJ databases">
        <authorList>
            <person name="Amadeo P."/>
            <person name="Zhao Q."/>
            <person name="Wortman J."/>
            <person name="Fraser-Liggett C."/>
            <person name="Carlton J."/>
        </authorList>
    </citation>
    <scope>NUCLEOTIDE SEQUENCE</scope>
    <source>
        <strain evidence="7">G3</strain>
    </source>
</reference>
<dbReference type="PROSITE" id="PS51294">
    <property type="entry name" value="HTH_MYB"/>
    <property type="match status" value="2"/>
</dbReference>
<dbReference type="GO" id="GO:0006355">
    <property type="term" value="P:regulation of DNA-templated transcription"/>
    <property type="evidence" value="ECO:0000318"/>
    <property type="project" value="GO_Central"/>
</dbReference>
<dbReference type="GO" id="GO:0000978">
    <property type="term" value="F:RNA polymerase II cis-regulatory region sequence-specific DNA binding"/>
    <property type="evidence" value="ECO:0000318"/>
    <property type="project" value="GO_Central"/>
</dbReference>
<keyword evidence="4" id="KW-0539">Nucleus</keyword>
<dbReference type="SMART" id="SM00717">
    <property type="entry name" value="SANT"/>
    <property type="match status" value="2"/>
</dbReference>
<evidence type="ECO:0000256" key="4">
    <source>
        <dbReference type="ARBA" id="ARBA00023242"/>
    </source>
</evidence>
<dbReference type="RefSeq" id="XP_001330542.1">
    <property type="nucleotide sequence ID" value="XM_001330507.1"/>
</dbReference>
<dbReference type="Proteomes" id="UP000001542">
    <property type="component" value="Unassembled WGS sequence"/>
</dbReference>
<dbReference type="PROSITE" id="PS50090">
    <property type="entry name" value="MYB_LIKE"/>
    <property type="match status" value="2"/>
</dbReference>
<evidence type="ECO:0000256" key="3">
    <source>
        <dbReference type="ARBA" id="ARBA00023163"/>
    </source>
</evidence>
<proteinExistence type="predicted"/>
<dbReference type="VEuPathDB" id="TrichDB:TVAG_372670"/>
<feature type="domain" description="Myb-like" evidence="5">
    <location>
        <begin position="11"/>
        <end position="62"/>
    </location>
</feature>
<sequence>MLGIEEETIKSRKSLRQKFSADEDKRKVELVSVYGNHSWKKIATLMEGRNTRQCRERYINYLSPNLINGPWTSQEDRFLIDKVKQFGQSWSKIVKYFPTRSDVNIKNRYALLVSKGKAPRFKSETHRTKSKKAETTVLKSEPCVSIEEIFDTSISEFQELKLDSKNDCPFNLSSEELFDLSFY</sequence>
<dbReference type="eggNOG" id="KOG0048">
    <property type="taxonomic scope" value="Eukaryota"/>
</dbReference>
<protein>
    <submittedName>
        <fullName evidence="7">Myb-like DNA-binding domain containing protein</fullName>
    </submittedName>
</protein>
<feature type="domain" description="HTH myb-type" evidence="6">
    <location>
        <begin position="16"/>
        <end position="66"/>
    </location>
</feature>
<dbReference type="InterPro" id="IPR017930">
    <property type="entry name" value="Myb_dom"/>
</dbReference>
<name>A2EZ10_TRIV3</name>
<evidence type="ECO:0000256" key="2">
    <source>
        <dbReference type="ARBA" id="ARBA00023125"/>
    </source>
</evidence>
<dbReference type="InterPro" id="IPR001005">
    <property type="entry name" value="SANT/Myb"/>
</dbReference>
<dbReference type="PANTHER" id="PTHR46621">
    <property type="entry name" value="SNRNA-ACTIVATING PROTEIN COMPLEX SUBUNIT 4"/>
    <property type="match status" value="1"/>
</dbReference>
<dbReference type="SMR" id="A2EZ10"/>
<dbReference type="Gene3D" id="1.10.10.60">
    <property type="entry name" value="Homeodomain-like"/>
    <property type="match status" value="2"/>
</dbReference>
<evidence type="ECO:0000313" key="8">
    <source>
        <dbReference type="Proteomes" id="UP000001542"/>
    </source>
</evidence>
<dbReference type="AlphaFoldDB" id="A2EZ10"/>
<dbReference type="EMBL" id="DS113546">
    <property type="protein sequence ID" value="EAY02122.1"/>
    <property type="molecule type" value="Genomic_DNA"/>
</dbReference>
<dbReference type="InParanoid" id="A2EZ10"/>
<dbReference type="GO" id="GO:0005634">
    <property type="term" value="C:nucleus"/>
    <property type="evidence" value="ECO:0000318"/>
    <property type="project" value="GO_Central"/>
</dbReference>
<dbReference type="KEGG" id="tva:4759953"/>
<dbReference type="OrthoDB" id="2143914at2759"/>
<evidence type="ECO:0000259" key="6">
    <source>
        <dbReference type="PROSITE" id="PS51294"/>
    </source>
</evidence>
<keyword evidence="3" id="KW-0804">Transcription</keyword>
<dbReference type="Pfam" id="PF00249">
    <property type="entry name" value="Myb_DNA-binding"/>
    <property type="match status" value="2"/>
</dbReference>
<dbReference type="GO" id="GO:0000981">
    <property type="term" value="F:DNA-binding transcription factor activity, RNA polymerase II-specific"/>
    <property type="evidence" value="ECO:0000318"/>
    <property type="project" value="GO_Central"/>
</dbReference>
<feature type="domain" description="Myb-like" evidence="5">
    <location>
        <begin position="63"/>
        <end position="113"/>
    </location>
</feature>
<keyword evidence="2 7" id="KW-0238">DNA-binding</keyword>
<dbReference type="InterPro" id="IPR051575">
    <property type="entry name" value="Myb-like_DNA-bd"/>
</dbReference>
<dbReference type="PANTHER" id="PTHR46621:SF1">
    <property type="entry name" value="SNRNA-ACTIVATING PROTEIN COMPLEX SUBUNIT 4"/>
    <property type="match status" value="1"/>
</dbReference>
<dbReference type="SUPFAM" id="SSF46689">
    <property type="entry name" value="Homeodomain-like"/>
    <property type="match status" value="1"/>
</dbReference>
<evidence type="ECO:0000256" key="1">
    <source>
        <dbReference type="ARBA" id="ARBA00023015"/>
    </source>
</evidence>
<organism evidence="7 8">
    <name type="scientific">Trichomonas vaginalis (strain ATCC PRA-98 / G3)</name>
    <dbReference type="NCBI Taxonomy" id="412133"/>
    <lineage>
        <taxon>Eukaryota</taxon>
        <taxon>Metamonada</taxon>
        <taxon>Parabasalia</taxon>
        <taxon>Trichomonadida</taxon>
        <taxon>Trichomonadidae</taxon>
        <taxon>Trichomonas</taxon>
    </lineage>
</organism>
<gene>
    <name evidence="7" type="ORF">TVAG_372670</name>
</gene>
<evidence type="ECO:0000313" key="7">
    <source>
        <dbReference type="EMBL" id="EAY02122.1"/>
    </source>
</evidence>
<dbReference type="VEuPathDB" id="TrichDB:TVAGG3_0373020"/>
<keyword evidence="1" id="KW-0805">Transcription regulation</keyword>
<keyword evidence="8" id="KW-1185">Reference proteome</keyword>